<dbReference type="InterPro" id="IPR047114">
    <property type="entry name" value="YciF"/>
</dbReference>
<dbReference type="FunCoup" id="A0A259TX41">
    <property type="interactions" value="6"/>
</dbReference>
<protein>
    <submittedName>
        <fullName evidence="1">Uncharacterized protein</fullName>
    </submittedName>
</protein>
<dbReference type="InParanoid" id="A0A259TX41"/>
<organism evidence="1 2">
    <name type="scientific">Rubricoccus marinus</name>
    <dbReference type="NCBI Taxonomy" id="716817"/>
    <lineage>
        <taxon>Bacteria</taxon>
        <taxon>Pseudomonadati</taxon>
        <taxon>Rhodothermota</taxon>
        <taxon>Rhodothermia</taxon>
        <taxon>Rhodothermales</taxon>
        <taxon>Rubricoccaceae</taxon>
        <taxon>Rubricoccus</taxon>
    </lineage>
</organism>
<name>A0A259TX41_9BACT</name>
<dbReference type="AlphaFoldDB" id="A0A259TX41"/>
<proteinExistence type="predicted"/>
<dbReference type="RefSeq" id="WP_094546030.1">
    <property type="nucleotide sequence ID" value="NZ_MQWB01000001.1"/>
</dbReference>
<dbReference type="PANTHER" id="PTHR30565:SF9">
    <property type="entry name" value="PROTEIN YCIF"/>
    <property type="match status" value="1"/>
</dbReference>
<evidence type="ECO:0000313" key="2">
    <source>
        <dbReference type="Proteomes" id="UP000216446"/>
    </source>
</evidence>
<dbReference type="InterPro" id="IPR010287">
    <property type="entry name" value="DUF892_YciF-like"/>
</dbReference>
<sequence length="163" mass="18100">MSKITDLRGLFLHGLKDLYYAEKQSKKTIASMAEKASNSDLKQQLEAHASHSDTHIQRLDKVFEMIGEKAEGVTCEAMDGILKESKHLMEEVEDAETRDAAIVFCAQAIDHYEITRYGSLATFAERLGHEDASNLLGETLGEEEEADERLTLLAKDTLNKAAA</sequence>
<dbReference type="InterPro" id="IPR009078">
    <property type="entry name" value="Ferritin-like_SF"/>
</dbReference>
<keyword evidence="2" id="KW-1185">Reference proteome</keyword>
<dbReference type="PANTHER" id="PTHR30565">
    <property type="entry name" value="PROTEIN YCIF"/>
    <property type="match status" value="1"/>
</dbReference>
<dbReference type="OrthoDB" id="9795056at2"/>
<dbReference type="Pfam" id="PF05974">
    <property type="entry name" value="DUF892"/>
    <property type="match status" value="1"/>
</dbReference>
<accession>A0A259TX41</accession>
<dbReference type="Proteomes" id="UP000216446">
    <property type="component" value="Unassembled WGS sequence"/>
</dbReference>
<dbReference type="InterPro" id="IPR012347">
    <property type="entry name" value="Ferritin-like"/>
</dbReference>
<gene>
    <name evidence="1" type="ORF">BSZ36_03435</name>
</gene>
<evidence type="ECO:0000313" key="1">
    <source>
        <dbReference type="EMBL" id="OZC02118.1"/>
    </source>
</evidence>
<comment type="caution">
    <text evidence="1">The sequence shown here is derived from an EMBL/GenBank/DDBJ whole genome shotgun (WGS) entry which is preliminary data.</text>
</comment>
<dbReference type="Gene3D" id="1.20.1260.10">
    <property type="match status" value="1"/>
</dbReference>
<dbReference type="EMBL" id="MQWB01000001">
    <property type="protein sequence ID" value="OZC02118.1"/>
    <property type="molecule type" value="Genomic_DNA"/>
</dbReference>
<reference evidence="1 2" key="1">
    <citation type="submission" date="2016-11" db="EMBL/GenBank/DDBJ databases">
        <title>Study of marine rhodopsin-containing bacteria.</title>
        <authorList>
            <person name="Yoshizawa S."/>
            <person name="Kumagai Y."/>
            <person name="Kogure K."/>
        </authorList>
    </citation>
    <scope>NUCLEOTIDE SEQUENCE [LARGE SCALE GENOMIC DNA]</scope>
    <source>
        <strain evidence="1 2">SG-29</strain>
    </source>
</reference>
<dbReference type="SUPFAM" id="SSF47240">
    <property type="entry name" value="Ferritin-like"/>
    <property type="match status" value="1"/>
</dbReference>